<name>A0A381S0Y0_9ZZZZ</name>
<dbReference type="EMBL" id="UINC01002363">
    <property type="protein sequence ID" value="SUZ95887.1"/>
    <property type="molecule type" value="Genomic_DNA"/>
</dbReference>
<organism evidence="1">
    <name type="scientific">marine metagenome</name>
    <dbReference type="NCBI Taxonomy" id="408172"/>
    <lineage>
        <taxon>unclassified sequences</taxon>
        <taxon>metagenomes</taxon>
        <taxon>ecological metagenomes</taxon>
    </lineage>
</organism>
<accession>A0A381S0Y0</accession>
<dbReference type="Gene3D" id="1.10.540.10">
    <property type="entry name" value="Acyl-CoA dehydrogenase/oxidase, N-terminal domain"/>
    <property type="match status" value="1"/>
</dbReference>
<reference evidence="1" key="1">
    <citation type="submission" date="2018-05" db="EMBL/GenBank/DDBJ databases">
        <authorList>
            <person name="Lanie J.A."/>
            <person name="Ng W.-L."/>
            <person name="Kazmierczak K.M."/>
            <person name="Andrzejewski T.M."/>
            <person name="Davidsen T.M."/>
            <person name="Wayne K.J."/>
            <person name="Tettelin H."/>
            <person name="Glass J.I."/>
            <person name="Rusch D."/>
            <person name="Podicherti R."/>
            <person name="Tsui H.-C.T."/>
            <person name="Winkler M.E."/>
        </authorList>
    </citation>
    <scope>NUCLEOTIDE SEQUENCE</scope>
</reference>
<sequence>MDVVAAVTELSPQIKAAKGHINGHYALPNSQIQAMAQANLFKSYVHKSIGGLEIDAIAAFRAVQGGRIGGLVVLCGQRHLHVFRPDTCQIGPRVVRPTPGYQGHRTALQLPVLRATASGIVGAGF</sequence>
<gene>
    <name evidence="1" type="ORF">METZ01_LOCUS48741</name>
</gene>
<dbReference type="GO" id="GO:0050660">
    <property type="term" value="F:flavin adenine dinucleotide binding"/>
    <property type="evidence" value="ECO:0007669"/>
    <property type="project" value="InterPro"/>
</dbReference>
<dbReference type="InterPro" id="IPR037069">
    <property type="entry name" value="AcylCoA_DH/ox_N_sf"/>
</dbReference>
<protein>
    <submittedName>
        <fullName evidence="1">Uncharacterized protein</fullName>
    </submittedName>
</protein>
<dbReference type="AlphaFoldDB" id="A0A381S0Y0"/>
<evidence type="ECO:0000313" key="1">
    <source>
        <dbReference type="EMBL" id="SUZ95887.1"/>
    </source>
</evidence>
<proteinExistence type="predicted"/>
<dbReference type="GO" id="GO:0016627">
    <property type="term" value="F:oxidoreductase activity, acting on the CH-CH group of donors"/>
    <property type="evidence" value="ECO:0007669"/>
    <property type="project" value="InterPro"/>
</dbReference>